<comment type="caution">
    <text evidence="5">The sequence shown here is derived from an EMBL/GenBank/DDBJ whole genome shotgun (WGS) entry which is preliminary data.</text>
</comment>
<reference evidence="5 6" key="1">
    <citation type="submission" date="2015-11" db="EMBL/GenBank/DDBJ databases">
        <title>Draft Genome Sequence of the Strain BR 10423 (Rhizobium sp.) isolated from nodules of Mimosa pudica.</title>
        <authorList>
            <person name="Barauna A.C."/>
            <person name="Zilli J.E."/>
            <person name="Simoes-Araujo J.L."/>
            <person name="Reis V.M."/>
            <person name="James E.K."/>
            <person name="Reis F.B.Jr."/>
            <person name="Rouws L.F."/>
            <person name="Passos S.R."/>
            <person name="Gois S.R."/>
        </authorList>
    </citation>
    <scope>NUCLEOTIDE SEQUENCE [LARGE SCALE GENOMIC DNA]</scope>
    <source>
        <strain evidence="5 6">BR10423</strain>
    </source>
</reference>
<evidence type="ECO:0000313" key="6">
    <source>
        <dbReference type="Proteomes" id="UP000068164"/>
    </source>
</evidence>
<evidence type="ECO:0000256" key="1">
    <source>
        <dbReference type="ARBA" id="ARBA00023015"/>
    </source>
</evidence>
<protein>
    <submittedName>
        <fullName evidence="5">AraC family transcriptional regulator</fullName>
    </submittedName>
</protein>
<dbReference type="GO" id="GO:0003700">
    <property type="term" value="F:DNA-binding transcription factor activity"/>
    <property type="evidence" value="ECO:0007669"/>
    <property type="project" value="InterPro"/>
</dbReference>
<dbReference type="InterPro" id="IPR050204">
    <property type="entry name" value="AraC_XylS_family_regulators"/>
</dbReference>
<dbReference type="SUPFAM" id="SSF51215">
    <property type="entry name" value="Regulatory protein AraC"/>
    <property type="match status" value="1"/>
</dbReference>
<dbReference type="PROSITE" id="PS01124">
    <property type="entry name" value="HTH_ARAC_FAMILY_2"/>
    <property type="match status" value="1"/>
</dbReference>
<organism evidence="5 6">
    <name type="scientific">Rhizobium altiplani</name>
    <dbReference type="NCBI Taxonomy" id="1864509"/>
    <lineage>
        <taxon>Bacteria</taxon>
        <taxon>Pseudomonadati</taxon>
        <taxon>Pseudomonadota</taxon>
        <taxon>Alphaproteobacteria</taxon>
        <taxon>Hyphomicrobiales</taxon>
        <taxon>Rhizobiaceae</taxon>
        <taxon>Rhizobium/Agrobacterium group</taxon>
        <taxon>Rhizobium</taxon>
    </lineage>
</organism>
<proteinExistence type="predicted"/>
<sequence length="266" mass="28392">MARSQFRMFRSAVAGIEAVAASSGRSFARHTHEQFGIGLVSSGAQKSLSGRGMVEAGAGDIITVNPNEVHDGTPIGEGRSWRILYFDPAVITANLSEVTGGRRSAVEIAHPVLHDTAIAAHFEAVFALLTNEGGRQLQLEQALLELVARVFAEAVPNDRPGAPQAIRTAQEMIDCDPTAAISLSDLARASRLSRFQVLRGFAKATGMTPHAYLVQRRIHLARRLIAGGAPLAEAAIASGFVDQSHMTRVFVRKYGVSPRAYANAVA</sequence>
<dbReference type="AlphaFoldDB" id="A0A120FHZ2"/>
<keyword evidence="3" id="KW-0804">Transcription</keyword>
<keyword evidence="1" id="KW-0805">Transcription regulation</keyword>
<dbReference type="PANTHER" id="PTHR46796">
    <property type="entry name" value="HTH-TYPE TRANSCRIPTIONAL ACTIVATOR RHAS-RELATED"/>
    <property type="match status" value="1"/>
</dbReference>
<keyword evidence="2" id="KW-0238">DNA-binding</keyword>
<gene>
    <name evidence="5" type="ORF">AS026_14910</name>
</gene>
<dbReference type="GO" id="GO:0043565">
    <property type="term" value="F:sequence-specific DNA binding"/>
    <property type="evidence" value="ECO:0007669"/>
    <property type="project" value="InterPro"/>
</dbReference>
<feature type="domain" description="HTH araC/xylS-type" evidence="4">
    <location>
        <begin position="167"/>
        <end position="264"/>
    </location>
</feature>
<name>A0A120FHZ2_9HYPH</name>
<dbReference type="InterPro" id="IPR003313">
    <property type="entry name" value="AraC-bd"/>
</dbReference>
<dbReference type="Pfam" id="PF12833">
    <property type="entry name" value="HTH_18"/>
    <property type="match status" value="1"/>
</dbReference>
<dbReference type="OrthoDB" id="110167at2"/>
<evidence type="ECO:0000313" key="5">
    <source>
        <dbReference type="EMBL" id="KWV46687.1"/>
    </source>
</evidence>
<dbReference type="SMART" id="SM00342">
    <property type="entry name" value="HTH_ARAC"/>
    <property type="match status" value="1"/>
</dbReference>
<dbReference type="PANTHER" id="PTHR46796:SF2">
    <property type="entry name" value="TRANSCRIPTIONAL REGULATORY PROTEIN"/>
    <property type="match status" value="1"/>
</dbReference>
<dbReference type="InterPro" id="IPR009057">
    <property type="entry name" value="Homeodomain-like_sf"/>
</dbReference>
<dbReference type="Pfam" id="PF02311">
    <property type="entry name" value="AraC_binding"/>
    <property type="match status" value="1"/>
</dbReference>
<evidence type="ECO:0000259" key="4">
    <source>
        <dbReference type="PROSITE" id="PS01124"/>
    </source>
</evidence>
<evidence type="ECO:0000256" key="2">
    <source>
        <dbReference type="ARBA" id="ARBA00023125"/>
    </source>
</evidence>
<dbReference type="InterPro" id="IPR037923">
    <property type="entry name" value="HTH-like"/>
</dbReference>
<dbReference type="Gene3D" id="1.10.10.60">
    <property type="entry name" value="Homeodomain-like"/>
    <property type="match status" value="1"/>
</dbReference>
<keyword evidence="6" id="KW-1185">Reference proteome</keyword>
<dbReference type="RefSeq" id="WP_062372757.1">
    <property type="nucleotide sequence ID" value="NZ_LNCD01000106.1"/>
</dbReference>
<accession>A0A120FHZ2</accession>
<dbReference type="Proteomes" id="UP000068164">
    <property type="component" value="Unassembled WGS sequence"/>
</dbReference>
<evidence type="ECO:0000256" key="3">
    <source>
        <dbReference type="ARBA" id="ARBA00023163"/>
    </source>
</evidence>
<dbReference type="InterPro" id="IPR018060">
    <property type="entry name" value="HTH_AraC"/>
</dbReference>
<dbReference type="SUPFAM" id="SSF46689">
    <property type="entry name" value="Homeodomain-like"/>
    <property type="match status" value="2"/>
</dbReference>
<dbReference type="EMBL" id="LNCD01000106">
    <property type="protein sequence ID" value="KWV46687.1"/>
    <property type="molecule type" value="Genomic_DNA"/>
</dbReference>